<evidence type="ECO:0000256" key="1">
    <source>
        <dbReference type="ARBA" id="ARBA00022729"/>
    </source>
</evidence>
<feature type="region of interest" description="Disordered" evidence="2">
    <location>
        <begin position="1223"/>
        <end position="1289"/>
    </location>
</feature>
<evidence type="ECO:0000313" key="5">
    <source>
        <dbReference type="Proteomes" id="UP000319817"/>
    </source>
</evidence>
<keyword evidence="3" id="KW-0472">Membrane</keyword>
<dbReference type="InterPro" id="IPR013517">
    <property type="entry name" value="FG-GAP"/>
</dbReference>
<reference evidence="4 5" key="1">
    <citation type="submission" date="2019-02" db="EMBL/GenBank/DDBJ databases">
        <title>Deep-cultivation of Planctomycetes and their phenomic and genomic characterization uncovers novel biology.</title>
        <authorList>
            <person name="Wiegand S."/>
            <person name="Jogler M."/>
            <person name="Boedeker C."/>
            <person name="Pinto D."/>
            <person name="Vollmers J."/>
            <person name="Rivas-Marin E."/>
            <person name="Kohn T."/>
            <person name="Peeters S.H."/>
            <person name="Heuer A."/>
            <person name="Rast P."/>
            <person name="Oberbeckmann S."/>
            <person name="Bunk B."/>
            <person name="Jeske O."/>
            <person name="Meyerdierks A."/>
            <person name="Storesund J.E."/>
            <person name="Kallscheuer N."/>
            <person name="Luecker S."/>
            <person name="Lage O.M."/>
            <person name="Pohl T."/>
            <person name="Merkel B.J."/>
            <person name="Hornburger P."/>
            <person name="Mueller R.-W."/>
            <person name="Bruemmer F."/>
            <person name="Labrenz M."/>
            <person name="Spormann A.M."/>
            <person name="Op den Camp H."/>
            <person name="Overmann J."/>
            <person name="Amann R."/>
            <person name="Jetten M.S.M."/>
            <person name="Mascher T."/>
            <person name="Medema M.H."/>
            <person name="Devos D.P."/>
            <person name="Kaster A.-K."/>
            <person name="Ovreas L."/>
            <person name="Rohde M."/>
            <person name="Galperin M.Y."/>
            <person name="Jogler C."/>
        </authorList>
    </citation>
    <scope>NUCLEOTIDE SEQUENCE [LARGE SCALE GENOMIC DNA]</scope>
    <source>
        <strain evidence="4 5">K23_9</strain>
    </source>
</reference>
<keyword evidence="5" id="KW-1185">Reference proteome</keyword>
<gene>
    <name evidence="4" type="ORF">K239x_50270</name>
</gene>
<protein>
    <submittedName>
        <fullName evidence="4">FG-GAP repeat protein</fullName>
    </submittedName>
</protein>
<accession>A0A517P0X0</accession>
<evidence type="ECO:0000256" key="3">
    <source>
        <dbReference type="SAM" id="Phobius"/>
    </source>
</evidence>
<feature type="compositionally biased region" description="Polar residues" evidence="2">
    <location>
        <begin position="1265"/>
        <end position="1289"/>
    </location>
</feature>
<sequence length="1289" mass="141608">MTEQGKLAKSAGSTQKWWLLAFVVLGAIAAIAFWRPRNGGEGPGAVPVAAEADELEQHLGQLRSALAATENLETDAANQLWDSLGSQFPDDQSIALNRALNRVLDVDSLSGVVISPLSSDDEKQRARVNLSPSITSARQAIEQYTKLANDEITGLWLSSRIDLHSAALVPALGKSMRRDVFASLVKMIDSEASDDSASVILGGPLTRVIDEMEDPVDGLPRAMLGQANSAVGKLSDKHPANLFLAIRAARLAIDAQDHKATQYVQRTFELAKAIEPSLQETTKAIGITPEQLVGEITSAINDDNWDAAGNRMLQWFNVLNPTEILKTDRRRASPHPLDRLSFQTLRRMSADVIKQSPVKQGDSEIQFAVTSVEPAKDIVEALPIDFDLDQKDDIATISDSGKLQLWQNDGEAWAVAADLQLDASAEHLMVADLFMVDSSSPQRIKTSGDTGKTADRDYSSEAAHDTFPSLIAFGNDSIQLISVDGRSSASPGDVLKLVDKKSGLEEVRGVIDMVTGDLEGDGDLDVVISTKSDGIRLFVNRGNRTFFEVTHHEGGFDSADPAADMALVDIDRDLDLDIVTVHPKSGRTGILENQLHLQFRGRMIDDISPVKGASSVAIADLDGNVSWDILVGGNESLSAVFSQTAEAGIWTVEQVQSSELNAAAIAIADLDNDSWSEAILPGVLMRLGPWGIGPAMSEDFLPGAVGRVSAADINRDGRVDLVIASDGNLVVATNQTKNENHHLTVRFKGIADNNASSGRVNHFGIGSVLELRFGPHYRSHVVTSPATHFGLDRFDDASSVRVIMPNGLTQTIRDPQVDALVQEKQTLKGSCPYLYAWDGEKYAFVTDCLWAAPLGLQVAAGVVAKDRPWEYLKVDGSAIVPKDGRYQLRFTEELWEVAYFDHLALTAVDHPRDVDVWTNEKVGPPDLAKQTIFAFGSEDRHGLRKAVDSQGHDVTDLLSQRDQKFVRGFDRRLRQGLCPPHWVDLDFEDVHFEKLESDDDSKESVYLVLTGWILPTDTSLNIQIDQNPNLPAIEFPSVWVPDATETEGWRKAIPFMGFPGGKTKTIVVDVTDVIVRDDPRIRVRTSAQIYWDDAALVVQSTKPKVVTHQLDLISAEVGYHGFSRRVKRSENEPDVYDYRNASKSPKWPPLRGAVTQFGPCKDLLSGWDNSMVVISSGDEIRVDFLVPTTPVPEGWQRDFVLHCVGWDKDADLNTLEGQTIGPLPFRQMQSYPPPLGDAAKSAKIERDNLSHRQRRQSFRSFWSRTAQTTQESELSRQFRTPSFDEIQSP</sequence>
<organism evidence="4 5">
    <name type="scientific">Stieleria marina</name>
    <dbReference type="NCBI Taxonomy" id="1930275"/>
    <lineage>
        <taxon>Bacteria</taxon>
        <taxon>Pseudomonadati</taxon>
        <taxon>Planctomycetota</taxon>
        <taxon>Planctomycetia</taxon>
        <taxon>Pirellulales</taxon>
        <taxon>Pirellulaceae</taxon>
        <taxon>Stieleria</taxon>
    </lineage>
</organism>
<feature type="transmembrane region" description="Helical" evidence="3">
    <location>
        <begin position="17"/>
        <end position="34"/>
    </location>
</feature>
<dbReference type="SUPFAM" id="SSF69318">
    <property type="entry name" value="Integrin alpha N-terminal domain"/>
    <property type="match status" value="1"/>
</dbReference>
<evidence type="ECO:0000256" key="2">
    <source>
        <dbReference type="SAM" id="MobiDB-lite"/>
    </source>
</evidence>
<dbReference type="PANTHER" id="PTHR45460:SF2">
    <property type="entry name" value="ALPHA 1,3 GLUCANASE, GH71 FAMILY (EUROFUNG)"/>
    <property type="match status" value="1"/>
</dbReference>
<name>A0A517P0X0_9BACT</name>
<feature type="compositionally biased region" description="Basic and acidic residues" evidence="2">
    <location>
        <begin position="1240"/>
        <end position="1250"/>
    </location>
</feature>
<proteinExistence type="predicted"/>
<dbReference type="OrthoDB" id="221211at2"/>
<dbReference type="Pfam" id="PF13517">
    <property type="entry name" value="FG-GAP_3"/>
    <property type="match status" value="1"/>
</dbReference>
<evidence type="ECO:0000313" key="4">
    <source>
        <dbReference type="EMBL" id="QDT13012.1"/>
    </source>
</evidence>
<keyword evidence="1" id="KW-0732">Signal</keyword>
<keyword evidence="3" id="KW-0812">Transmembrane</keyword>
<keyword evidence="3" id="KW-1133">Transmembrane helix</keyword>
<dbReference type="InterPro" id="IPR028994">
    <property type="entry name" value="Integrin_alpha_N"/>
</dbReference>
<dbReference type="Proteomes" id="UP000319817">
    <property type="component" value="Chromosome"/>
</dbReference>
<dbReference type="EMBL" id="CP036526">
    <property type="protein sequence ID" value="QDT13012.1"/>
    <property type="molecule type" value="Genomic_DNA"/>
</dbReference>
<dbReference type="PANTHER" id="PTHR45460">
    <property type="entry name" value="SIMILAR TO CYSTEINE PROTEINASE"/>
    <property type="match status" value="1"/>
</dbReference>
<dbReference type="RefSeq" id="WP_145420815.1">
    <property type="nucleotide sequence ID" value="NZ_CP036526.1"/>
</dbReference>